<dbReference type="EMBL" id="RDOM01001183">
    <property type="protein sequence ID" value="MBF4275416.1"/>
    <property type="molecule type" value="Genomic_DNA"/>
</dbReference>
<accession>A0ABD4KUY4</accession>
<organism evidence="1 2">
    <name type="scientific">Vibrio anguillarum</name>
    <name type="common">Listonella anguillarum</name>
    <dbReference type="NCBI Taxonomy" id="55601"/>
    <lineage>
        <taxon>Bacteria</taxon>
        <taxon>Pseudomonadati</taxon>
        <taxon>Pseudomonadota</taxon>
        <taxon>Gammaproteobacteria</taxon>
        <taxon>Vibrionales</taxon>
        <taxon>Vibrionaceae</taxon>
        <taxon>Vibrio</taxon>
    </lineage>
</organism>
<evidence type="ECO:0000313" key="2">
    <source>
        <dbReference type="Proteomes" id="UP000722957"/>
    </source>
</evidence>
<sequence length="50" mass="5654">MKIQKYRMAWLVGIAAMLFAFSMSLQFGAVPLTWNDVLVGLLSFNDEEIS</sequence>
<comment type="caution">
    <text evidence="1">The sequence shown here is derived from an EMBL/GenBank/DDBJ whole genome shotgun (WGS) entry which is preliminary data.</text>
</comment>
<name>A0ABD4KUY4_VIBAN</name>
<dbReference type="AlphaFoldDB" id="A0ABD4KUY4"/>
<protein>
    <submittedName>
        <fullName evidence="1">Iron ABC transporter permease</fullName>
    </submittedName>
</protein>
<gene>
    <name evidence="1" type="ORF">EAY07_26115</name>
</gene>
<feature type="non-terminal residue" evidence="1">
    <location>
        <position position="50"/>
    </location>
</feature>
<dbReference type="Proteomes" id="UP000722957">
    <property type="component" value="Unassembled WGS sequence"/>
</dbReference>
<reference evidence="1 2" key="1">
    <citation type="journal article" date="2021" name="PeerJ">
        <title>Analysis of 44 Vibrio anguillarum genomes reveals high genetic diversity.</title>
        <authorList>
            <person name="Hansen M.J."/>
            <person name="Dalsgaard I."/>
        </authorList>
    </citation>
    <scope>NUCLEOTIDE SEQUENCE [LARGE SCALE GENOMIC DNA]</scope>
    <source>
        <strain evidence="1 2">17-16730-2A</strain>
    </source>
</reference>
<evidence type="ECO:0000313" key="1">
    <source>
        <dbReference type="EMBL" id="MBF4275416.1"/>
    </source>
</evidence>
<proteinExistence type="predicted"/>